<dbReference type="InterPro" id="IPR011042">
    <property type="entry name" value="6-blade_b-propeller_TolB-like"/>
</dbReference>
<dbReference type="GO" id="GO:0004341">
    <property type="term" value="F:gluconolactonase activity"/>
    <property type="evidence" value="ECO:0007669"/>
    <property type="project" value="TreeGrafter"/>
</dbReference>
<keyword evidence="7" id="KW-0479">Metal-binding</keyword>
<keyword evidence="3" id="KW-0805">Transcription regulation</keyword>
<dbReference type="GO" id="GO:0005509">
    <property type="term" value="F:calcium ion binding"/>
    <property type="evidence" value="ECO:0007669"/>
    <property type="project" value="TreeGrafter"/>
</dbReference>
<evidence type="ECO:0000256" key="2">
    <source>
        <dbReference type="ARBA" id="ARBA00008853"/>
    </source>
</evidence>
<accession>A0A5E4QZF4</accession>
<feature type="domain" description="SWIRM" evidence="9">
    <location>
        <begin position="308"/>
        <end position="362"/>
    </location>
</feature>
<gene>
    <name evidence="12" type="ORF">LSINAPIS_LOCUS13553</name>
</gene>
<feature type="compositionally biased region" description="Low complexity" evidence="8">
    <location>
        <begin position="381"/>
        <end position="398"/>
    </location>
</feature>
<keyword evidence="7" id="KW-0862">Zinc</keyword>
<dbReference type="InterPro" id="IPR049898">
    <property type="entry name" value="MARR_BRCT_CHROMO"/>
</dbReference>
<feature type="binding site" evidence="7">
    <location>
        <position position="639"/>
    </location>
    <ligand>
        <name>a divalent metal cation</name>
        <dbReference type="ChEBI" id="CHEBI:60240"/>
    </ligand>
</feature>
<dbReference type="SUPFAM" id="SSF63829">
    <property type="entry name" value="Calcium-dependent phosphotriesterase"/>
    <property type="match status" value="1"/>
</dbReference>
<evidence type="ECO:0000256" key="6">
    <source>
        <dbReference type="PIRSR" id="PIRSR605511-1"/>
    </source>
</evidence>
<sequence>MTTLGPKKDGGPNVEFFQSPESLAQFDQIRVWLQKNCKKHVQTDPPTKEGLAQLVIQLIQYQENKLGKNATDPPFLRLPMKVFMDMKAGGSLCTVLATMFRFKSEQRWRKFDFQVGKNPSRKDLNVQMMMEIESALLSAEIIRSPCIYIRPEVDKTTANKVKDIISNHQVEICIDEDDATHIIYPAVDPSEEEYARPVFRRGNNVLIHWYYFPDSHDTWTQTDLPAHKLRLSVDDLIPGNEPSAKTPVVVPVPTAPSTSSTEPASGASAGASAATATSGEASAPQIDQQDDSQGKHSDSNTQVILNLNFMIDTYRLNPTEYLTSTACRRNLAGDVCAIMRVHGFLEQWGLVNYQVEADVRPTAMGPPPTSHFHVLSDTPSGLQPLQARAAGQAQPRPAENAAVPKVEAGLPNGSDAATPQAPVPPQPAVKVEGVKTEPTIELGTAPGLKLDQYRVTATRGREWTEQETLLLLEGLELHRDDWNRVAAHVGSRTHDDKAGNPVMSTVAFLASVVDPRIATKATRAAMDEFAAIKVRLLTIINLYLKQPTVVDAKLQSAAAAALAAAAVKAKHLAGVEERKIKSLVALLVETQMKKLEIKLRHFEELEATMEREREGSGANAVAVSSSSNPDKPAVFKHAESPVWDAETQSLLFVDVLRQNIHRLDYSTGNISTKHIGYGQVNVVCLVAGSRRLLVSVRSALYLLDWEVAGDAALRLLTTVDQGLPDNVINEGKADVEGRFWGGTKGPQNGDDVLPDKAILFSIEQDKFVDPKIHIKPASISNGLAWALNNSILYYVDSPTQRIEAFDFDTQKGELSGRRTIVDITSYGYEDAIPDGMTIDSEGHLWVALRFSGVVLHVDPDARQVVYGYKLPVSHITSVCWGGPNLDELFVTSSKAQSDVKEPLGGAIFTIRGTGSRGVPMFSFRFDNADDY</sequence>
<feature type="binding site" evidence="7">
    <location>
        <position position="834"/>
    </location>
    <ligand>
        <name>a divalent metal cation</name>
        <dbReference type="ChEBI" id="CHEBI:60240"/>
    </ligand>
</feature>
<feature type="binding site" evidence="7">
    <location>
        <position position="729"/>
    </location>
    <ligand>
        <name>substrate</name>
    </ligand>
</feature>
<dbReference type="Pfam" id="PF16496">
    <property type="entry name" value="SWIRM-assoc_2"/>
    <property type="match status" value="1"/>
</dbReference>
<dbReference type="InterPro" id="IPR001005">
    <property type="entry name" value="SANT/Myb"/>
</dbReference>
<dbReference type="PANTHER" id="PTHR10907">
    <property type="entry name" value="REGUCALCIN"/>
    <property type="match status" value="1"/>
</dbReference>
<dbReference type="InterPro" id="IPR007526">
    <property type="entry name" value="SWIRM"/>
</dbReference>
<dbReference type="SUPFAM" id="SSF46689">
    <property type="entry name" value="Homeodomain-like"/>
    <property type="match status" value="2"/>
</dbReference>
<evidence type="ECO:0000256" key="8">
    <source>
        <dbReference type="SAM" id="MobiDB-lite"/>
    </source>
</evidence>
<evidence type="ECO:0000313" key="12">
    <source>
        <dbReference type="EMBL" id="VVD03595.1"/>
    </source>
</evidence>
<evidence type="ECO:0000256" key="1">
    <source>
        <dbReference type="ARBA" id="ARBA00004123"/>
    </source>
</evidence>
<dbReference type="EMBL" id="FZQP02006782">
    <property type="protein sequence ID" value="VVD03595.1"/>
    <property type="molecule type" value="Genomic_DNA"/>
</dbReference>
<keyword evidence="4" id="KW-0804">Transcription</keyword>
<protein>
    <recommendedName>
        <fullName evidence="14">SWIRM domain-containing protein</fullName>
    </recommendedName>
</protein>
<dbReference type="Gene3D" id="1.10.10.60">
    <property type="entry name" value="Homeodomain-like"/>
    <property type="match status" value="1"/>
</dbReference>
<evidence type="ECO:0000256" key="7">
    <source>
        <dbReference type="PIRSR" id="PIRSR605511-2"/>
    </source>
</evidence>
<reference evidence="12 13" key="1">
    <citation type="submission" date="2017-07" db="EMBL/GenBank/DDBJ databases">
        <authorList>
            <person name="Talla V."/>
            <person name="Backstrom N."/>
        </authorList>
    </citation>
    <scope>NUCLEOTIDE SEQUENCE [LARGE SCALE GENOMIC DNA]</scope>
</reference>
<feature type="domain" description="Chromo" evidence="11">
    <location>
        <begin position="2"/>
        <end position="289"/>
    </location>
</feature>
<dbReference type="Pfam" id="PF08450">
    <property type="entry name" value="SGL"/>
    <property type="match status" value="1"/>
</dbReference>
<organism evidence="12 13">
    <name type="scientific">Leptidea sinapis</name>
    <dbReference type="NCBI Taxonomy" id="189913"/>
    <lineage>
        <taxon>Eukaryota</taxon>
        <taxon>Metazoa</taxon>
        <taxon>Ecdysozoa</taxon>
        <taxon>Arthropoda</taxon>
        <taxon>Hexapoda</taxon>
        <taxon>Insecta</taxon>
        <taxon>Pterygota</taxon>
        <taxon>Neoptera</taxon>
        <taxon>Endopterygota</taxon>
        <taxon>Lepidoptera</taxon>
        <taxon>Glossata</taxon>
        <taxon>Ditrysia</taxon>
        <taxon>Papilionoidea</taxon>
        <taxon>Pieridae</taxon>
        <taxon>Dismorphiinae</taxon>
        <taxon>Leptidea</taxon>
    </lineage>
</organism>
<keyword evidence="5" id="KW-0539">Nucleus</keyword>
<dbReference type="InterPro" id="IPR005511">
    <property type="entry name" value="SMP-30"/>
</dbReference>
<comment type="subcellular location">
    <subcellularLocation>
        <location evidence="1">Nucleus</location>
    </subcellularLocation>
</comment>
<dbReference type="Pfam" id="PF16495">
    <property type="entry name" value="SWIRM-assoc_1"/>
    <property type="match status" value="1"/>
</dbReference>
<dbReference type="PROSITE" id="PS52032">
    <property type="entry name" value="MARR_BRCT_CHROMO"/>
    <property type="match status" value="1"/>
</dbReference>
<dbReference type="GO" id="GO:0019853">
    <property type="term" value="P:L-ascorbic acid biosynthetic process"/>
    <property type="evidence" value="ECO:0007669"/>
    <property type="project" value="TreeGrafter"/>
</dbReference>
<dbReference type="PANTHER" id="PTHR10907:SF47">
    <property type="entry name" value="REGUCALCIN"/>
    <property type="match status" value="1"/>
</dbReference>
<feature type="active site" description="Proton donor/acceptor" evidence="6">
    <location>
        <position position="834"/>
    </location>
</feature>
<evidence type="ECO:0000313" key="13">
    <source>
        <dbReference type="Proteomes" id="UP000324832"/>
    </source>
</evidence>
<evidence type="ECO:0000256" key="4">
    <source>
        <dbReference type="ARBA" id="ARBA00023163"/>
    </source>
</evidence>
<dbReference type="GO" id="GO:0005634">
    <property type="term" value="C:nucleus"/>
    <property type="evidence" value="ECO:0007669"/>
    <property type="project" value="UniProtKB-SubCell"/>
</dbReference>
<evidence type="ECO:0000259" key="9">
    <source>
        <dbReference type="PROSITE" id="PS50934"/>
    </source>
</evidence>
<dbReference type="InterPro" id="IPR032451">
    <property type="entry name" value="SMARCC_C"/>
</dbReference>
<dbReference type="InterPro" id="IPR013658">
    <property type="entry name" value="SGL"/>
</dbReference>
<evidence type="ECO:0000256" key="5">
    <source>
        <dbReference type="ARBA" id="ARBA00023242"/>
    </source>
</evidence>
<proteinExistence type="inferred from homology"/>
<evidence type="ECO:0000259" key="11">
    <source>
        <dbReference type="PROSITE" id="PS52032"/>
    </source>
</evidence>
<dbReference type="FunFam" id="1.10.10.10:FF:001141">
    <property type="entry name" value="SWI/SNF complex subunit SMARCC1"/>
    <property type="match status" value="1"/>
</dbReference>
<dbReference type="Proteomes" id="UP000324832">
    <property type="component" value="Unassembled WGS sequence"/>
</dbReference>
<keyword evidence="13" id="KW-1185">Reference proteome</keyword>
<feature type="domain" description="SANT" evidence="10">
    <location>
        <begin position="458"/>
        <end position="496"/>
    </location>
</feature>
<evidence type="ECO:0008006" key="14">
    <source>
        <dbReference type="Google" id="ProtNLM"/>
    </source>
</evidence>
<dbReference type="Gene3D" id="1.10.10.10">
    <property type="entry name" value="Winged helix-like DNA-binding domain superfamily/Winged helix DNA-binding domain"/>
    <property type="match status" value="1"/>
</dbReference>
<evidence type="ECO:0000259" key="10">
    <source>
        <dbReference type="PROSITE" id="PS51293"/>
    </source>
</evidence>
<dbReference type="PROSITE" id="PS50934">
    <property type="entry name" value="SWIRM"/>
    <property type="match status" value="1"/>
</dbReference>
<dbReference type="InterPro" id="IPR009057">
    <property type="entry name" value="Homeodomain-like_sf"/>
</dbReference>
<feature type="region of interest" description="Disordered" evidence="8">
    <location>
        <begin position="378"/>
        <end position="428"/>
    </location>
</feature>
<dbReference type="Pfam" id="PF04433">
    <property type="entry name" value="SWIRM"/>
    <property type="match status" value="1"/>
</dbReference>
<dbReference type="Gene3D" id="2.120.10.30">
    <property type="entry name" value="TolB, C-terminal domain"/>
    <property type="match status" value="1"/>
</dbReference>
<dbReference type="InterPro" id="IPR036388">
    <property type="entry name" value="WH-like_DNA-bd_sf"/>
</dbReference>
<evidence type="ECO:0000256" key="3">
    <source>
        <dbReference type="ARBA" id="ARBA00023015"/>
    </source>
</evidence>
<feature type="compositionally biased region" description="Low complexity" evidence="8">
    <location>
        <begin position="242"/>
        <end position="284"/>
    </location>
</feature>
<dbReference type="PRINTS" id="PR01790">
    <property type="entry name" value="SMP30FAMILY"/>
</dbReference>
<name>A0A5E4QZF4_9NEOP</name>
<feature type="region of interest" description="Disordered" evidence="8">
    <location>
        <begin position="238"/>
        <end position="298"/>
    </location>
</feature>
<dbReference type="AlphaFoldDB" id="A0A5E4QZF4"/>
<dbReference type="Pfam" id="PF00249">
    <property type="entry name" value="Myb_DNA-binding"/>
    <property type="match status" value="1"/>
</dbReference>
<dbReference type="InterPro" id="IPR017884">
    <property type="entry name" value="SANT_dom"/>
</dbReference>
<comment type="cofactor">
    <cofactor evidence="7">
        <name>Zn(2+)</name>
        <dbReference type="ChEBI" id="CHEBI:29105"/>
    </cofactor>
    <text evidence="7">Binds 1 divalent metal cation per subunit.</text>
</comment>
<comment type="similarity">
    <text evidence="2">Belongs to the SMP-30/CGR1 family.</text>
</comment>
<feature type="binding site" evidence="7">
    <location>
        <position position="781"/>
    </location>
    <ligand>
        <name>a divalent metal cation</name>
        <dbReference type="ChEBI" id="CHEBI:60240"/>
    </ligand>
</feature>
<dbReference type="InterPro" id="IPR032450">
    <property type="entry name" value="SMARCC_N"/>
</dbReference>
<dbReference type="PROSITE" id="PS51293">
    <property type="entry name" value="SANT"/>
    <property type="match status" value="1"/>
</dbReference>